<gene>
    <name evidence="2" type="ORF">FCALED_LOCUS13419</name>
</gene>
<keyword evidence="3" id="KW-1185">Reference proteome</keyword>
<protein>
    <submittedName>
        <fullName evidence="2">2950_t:CDS:1</fullName>
    </submittedName>
</protein>
<evidence type="ECO:0000256" key="1">
    <source>
        <dbReference type="SAM" id="MobiDB-lite"/>
    </source>
</evidence>
<feature type="region of interest" description="Disordered" evidence="1">
    <location>
        <begin position="1"/>
        <end position="26"/>
    </location>
</feature>
<proteinExistence type="predicted"/>
<reference evidence="2" key="1">
    <citation type="submission" date="2021-06" db="EMBL/GenBank/DDBJ databases">
        <authorList>
            <person name="Kallberg Y."/>
            <person name="Tangrot J."/>
            <person name="Rosling A."/>
        </authorList>
    </citation>
    <scope>NUCLEOTIDE SEQUENCE</scope>
    <source>
        <strain evidence="2">UK204</strain>
    </source>
</reference>
<name>A0A9N9HQ55_9GLOM</name>
<sequence length="49" mass="5151">MINSDLNGNNSAADDPEDDAQASGSKITLPIRSTDIFASLKYSSSMDSV</sequence>
<accession>A0A9N9HQ55</accession>
<feature type="compositionally biased region" description="Polar residues" evidence="1">
    <location>
        <begin position="1"/>
        <end position="12"/>
    </location>
</feature>
<dbReference type="AlphaFoldDB" id="A0A9N9HQ55"/>
<dbReference type="EMBL" id="CAJVPQ010007724">
    <property type="protein sequence ID" value="CAG8699810.1"/>
    <property type="molecule type" value="Genomic_DNA"/>
</dbReference>
<dbReference type="Proteomes" id="UP000789570">
    <property type="component" value="Unassembled WGS sequence"/>
</dbReference>
<organism evidence="2 3">
    <name type="scientific">Funneliformis caledonium</name>
    <dbReference type="NCBI Taxonomy" id="1117310"/>
    <lineage>
        <taxon>Eukaryota</taxon>
        <taxon>Fungi</taxon>
        <taxon>Fungi incertae sedis</taxon>
        <taxon>Mucoromycota</taxon>
        <taxon>Glomeromycotina</taxon>
        <taxon>Glomeromycetes</taxon>
        <taxon>Glomerales</taxon>
        <taxon>Glomeraceae</taxon>
        <taxon>Funneliformis</taxon>
    </lineage>
</organism>
<comment type="caution">
    <text evidence="2">The sequence shown here is derived from an EMBL/GenBank/DDBJ whole genome shotgun (WGS) entry which is preliminary data.</text>
</comment>
<evidence type="ECO:0000313" key="2">
    <source>
        <dbReference type="EMBL" id="CAG8699810.1"/>
    </source>
</evidence>
<evidence type="ECO:0000313" key="3">
    <source>
        <dbReference type="Proteomes" id="UP000789570"/>
    </source>
</evidence>